<name>A0A7J7JWD0_BUGNE</name>
<protein>
    <submittedName>
        <fullName evidence="2">Uncharacterized protein</fullName>
    </submittedName>
</protein>
<keyword evidence="1" id="KW-0732">Signal</keyword>
<keyword evidence="3" id="KW-1185">Reference proteome</keyword>
<gene>
    <name evidence="2" type="ORF">EB796_012017</name>
</gene>
<proteinExistence type="predicted"/>
<evidence type="ECO:0000313" key="3">
    <source>
        <dbReference type="Proteomes" id="UP000593567"/>
    </source>
</evidence>
<reference evidence="2" key="1">
    <citation type="submission" date="2020-06" db="EMBL/GenBank/DDBJ databases">
        <title>Draft genome of Bugula neritina, a colonial animal packing powerful symbionts and potential medicines.</title>
        <authorList>
            <person name="Rayko M."/>
        </authorList>
    </citation>
    <scope>NUCLEOTIDE SEQUENCE [LARGE SCALE GENOMIC DNA]</scope>
    <source>
        <strain evidence="2">Kwan_BN1</strain>
    </source>
</reference>
<comment type="caution">
    <text evidence="2">The sequence shown here is derived from an EMBL/GenBank/DDBJ whole genome shotgun (WGS) entry which is preliminary data.</text>
</comment>
<accession>A0A7J7JWD0</accession>
<feature type="chain" id="PRO_5029903586" evidence="1">
    <location>
        <begin position="21"/>
        <end position="70"/>
    </location>
</feature>
<sequence>MKLLVIIFLGIVALLQVVRGQYCPHIFSNIGLRKCENQSECDPEQLCCHHHLHTNNTYCVKSSPTKREAE</sequence>
<evidence type="ECO:0000313" key="2">
    <source>
        <dbReference type="EMBL" id="KAF6029686.1"/>
    </source>
</evidence>
<feature type="signal peptide" evidence="1">
    <location>
        <begin position="1"/>
        <end position="20"/>
    </location>
</feature>
<evidence type="ECO:0000256" key="1">
    <source>
        <dbReference type="SAM" id="SignalP"/>
    </source>
</evidence>
<organism evidence="2 3">
    <name type="scientific">Bugula neritina</name>
    <name type="common">Brown bryozoan</name>
    <name type="synonym">Sertularia neritina</name>
    <dbReference type="NCBI Taxonomy" id="10212"/>
    <lineage>
        <taxon>Eukaryota</taxon>
        <taxon>Metazoa</taxon>
        <taxon>Spiralia</taxon>
        <taxon>Lophotrochozoa</taxon>
        <taxon>Bryozoa</taxon>
        <taxon>Gymnolaemata</taxon>
        <taxon>Cheilostomatida</taxon>
        <taxon>Flustrina</taxon>
        <taxon>Buguloidea</taxon>
        <taxon>Bugulidae</taxon>
        <taxon>Bugula</taxon>
    </lineage>
</organism>
<dbReference type="Proteomes" id="UP000593567">
    <property type="component" value="Unassembled WGS sequence"/>
</dbReference>
<dbReference type="AlphaFoldDB" id="A0A7J7JWD0"/>
<dbReference type="EMBL" id="VXIV02001797">
    <property type="protein sequence ID" value="KAF6029686.1"/>
    <property type="molecule type" value="Genomic_DNA"/>
</dbReference>